<dbReference type="PANTHER" id="PTHR44216">
    <property type="entry name" value="PROTEIN O-MANNOSYL-TRANSFERASE TMTC2"/>
    <property type="match status" value="1"/>
</dbReference>
<dbReference type="STRING" id="151549.A0A4C1YUE3"/>
<accession>A0A4C1YUE3</accession>
<dbReference type="GO" id="GO:0035269">
    <property type="term" value="P:protein O-linked glycosylation via mannose"/>
    <property type="evidence" value="ECO:0007669"/>
    <property type="project" value="TreeGrafter"/>
</dbReference>
<dbReference type="OrthoDB" id="1658288at2759"/>
<dbReference type="InterPro" id="IPR052384">
    <property type="entry name" value="TMTC_O-mannosyltransferase"/>
</dbReference>
<dbReference type="AlphaFoldDB" id="A0A4C1YUE3"/>
<dbReference type="PANTHER" id="PTHR44216:SF3">
    <property type="entry name" value="PROTEIN O-MANNOSYL-TRANSFERASE TMTC2"/>
    <property type="match status" value="1"/>
</dbReference>
<evidence type="ECO:0000313" key="1">
    <source>
        <dbReference type="EMBL" id="GBP78573.1"/>
    </source>
</evidence>
<dbReference type="EMBL" id="BGZK01001374">
    <property type="protein sequence ID" value="GBP78573.1"/>
    <property type="molecule type" value="Genomic_DNA"/>
</dbReference>
<dbReference type="GO" id="GO:0000030">
    <property type="term" value="F:mannosyltransferase activity"/>
    <property type="evidence" value="ECO:0007669"/>
    <property type="project" value="TreeGrafter"/>
</dbReference>
<keyword evidence="1" id="KW-0812">Transmembrane</keyword>
<evidence type="ECO:0000313" key="2">
    <source>
        <dbReference type="Proteomes" id="UP000299102"/>
    </source>
</evidence>
<dbReference type="GO" id="GO:0005789">
    <property type="term" value="C:endoplasmic reticulum membrane"/>
    <property type="evidence" value="ECO:0007669"/>
    <property type="project" value="TreeGrafter"/>
</dbReference>
<reference evidence="1 2" key="1">
    <citation type="journal article" date="2019" name="Commun. Biol.">
        <title>The bagworm genome reveals a unique fibroin gene that provides high tensile strength.</title>
        <authorList>
            <person name="Kono N."/>
            <person name="Nakamura H."/>
            <person name="Ohtoshi R."/>
            <person name="Tomita M."/>
            <person name="Numata K."/>
            <person name="Arakawa K."/>
        </authorList>
    </citation>
    <scope>NUCLEOTIDE SEQUENCE [LARGE SCALE GENOMIC DNA]</scope>
</reference>
<keyword evidence="2" id="KW-1185">Reference proteome</keyword>
<sequence length="451" mass="50347">MRAHQSRRRRLRTSAAPENVKYTDQKINPGGAIRTFKRVHYLGGIGGADGAAGAPPAPNRPPRTVNLPYISMLMRVRADLSRALFAEIVVSGRIDDDARYEKCIHYVLKILFFSNEFRNINQVLLMNLFHMRAILTNPDVLGHTALRSLFDNDFWGTPLTDGGSHGSYRPLCVVTYRLNYVFAGLKPWSYHMVNVLLHCTATLLVVATARRLMPRRARAVGAAVAGLTFAAHPVHTEAVAGIVGRADLAACNLLLLSFLVYCEHLRLRGESDGRSTTYYKQKPVALIRRQNVSTACQDRKENFRLSCHRLLHHLATNVRKLLKMGSFGPGRLLSGIKQISYNDKAAALRPGRDYSAGQCSVLGSADENDFWQWMTLFGTLGLAFAATLCKEPAITILPVCIVYDFLRSAGETDSKNYKVEIGPRYTDIILIGAFKRRRRDGRLNQRSKAGF</sequence>
<protein>
    <submittedName>
        <fullName evidence="1">Transmembrane and TPR repeat-containing protein CG4341</fullName>
    </submittedName>
</protein>
<comment type="caution">
    <text evidence="1">The sequence shown here is derived from an EMBL/GenBank/DDBJ whole genome shotgun (WGS) entry which is preliminary data.</text>
</comment>
<keyword evidence="1" id="KW-0472">Membrane</keyword>
<organism evidence="1 2">
    <name type="scientific">Eumeta variegata</name>
    <name type="common">Bagworm moth</name>
    <name type="synonym">Eumeta japonica</name>
    <dbReference type="NCBI Taxonomy" id="151549"/>
    <lineage>
        <taxon>Eukaryota</taxon>
        <taxon>Metazoa</taxon>
        <taxon>Ecdysozoa</taxon>
        <taxon>Arthropoda</taxon>
        <taxon>Hexapoda</taxon>
        <taxon>Insecta</taxon>
        <taxon>Pterygota</taxon>
        <taxon>Neoptera</taxon>
        <taxon>Endopterygota</taxon>
        <taxon>Lepidoptera</taxon>
        <taxon>Glossata</taxon>
        <taxon>Ditrysia</taxon>
        <taxon>Tineoidea</taxon>
        <taxon>Psychidae</taxon>
        <taxon>Oiketicinae</taxon>
        <taxon>Eumeta</taxon>
    </lineage>
</organism>
<gene>
    <name evidence="1" type="ORF">EVAR_61584_1</name>
</gene>
<proteinExistence type="predicted"/>
<name>A0A4C1YUE3_EUMVA</name>
<dbReference type="Proteomes" id="UP000299102">
    <property type="component" value="Unassembled WGS sequence"/>
</dbReference>